<evidence type="ECO:0000256" key="3">
    <source>
        <dbReference type="ARBA" id="ARBA00022448"/>
    </source>
</evidence>
<sequence length="331" mass="36676">MFLKNLLAAGAAAALLAGAPAWAETQLKLATDSGAKGSPSGDALDRWAALIEEGTGGEVQVDVFYQNELGSQAEVLDLLVAGDLDMMINWPITAYDNRLGVLFTPYMVRSWDEAFDAYKPGGWVNEIVTGVFADLGLRFFGPWPEGFNGIASRDKYAMTPEEAADLKIRVPAMFPMAESVQALGYQTETIDWSEVFTAIQTGVVDGDGANIIYWDYEYFRDVLDYYNQTKMQFITGVMTMNEGSWAGLSEEHQAVVADAANTVMEEAFAQAQERDQFYINKAKEAGMEYIEPTPEQIDEMARKVRAEVWPMMEERVGKEIMDLVRANAAKL</sequence>
<evidence type="ECO:0000256" key="6">
    <source>
        <dbReference type="SAM" id="SignalP"/>
    </source>
</evidence>
<dbReference type="Pfam" id="PF03480">
    <property type="entry name" value="DctP"/>
    <property type="match status" value="1"/>
</dbReference>
<feature type="chain" id="PRO_5016814838" evidence="6">
    <location>
        <begin position="24"/>
        <end position="331"/>
    </location>
</feature>
<dbReference type="InterPro" id="IPR038404">
    <property type="entry name" value="TRAP_DctP_sf"/>
</dbReference>
<dbReference type="Proteomes" id="UP000264719">
    <property type="component" value="Unassembled WGS sequence"/>
</dbReference>
<dbReference type="Gene3D" id="3.40.190.170">
    <property type="entry name" value="Bacterial extracellular solute-binding protein, family 7"/>
    <property type="match status" value="1"/>
</dbReference>
<proteinExistence type="inferred from homology"/>
<protein>
    <submittedName>
        <fullName evidence="7">C4-dicarboxylate ABC transporter substrate-binding protein</fullName>
    </submittedName>
</protein>
<reference evidence="7 8" key="1">
    <citation type="journal article" date="2018" name="Nat. Biotechnol.">
        <title>A standardized bacterial taxonomy based on genome phylogeny substantially revises the tree of life.</title>
        <authorList>
            <person name="Parks D.H."/>
            <person name="Chuvochina M."/>
            <person name="Waite D.W."/>
            <person name="Rinke C."/>
            <person name="Skarshewski A."/>
            <person name="Chaumeil P.A."/>
            <person name="Hugenholtz P."/>
        </authorList>
    </citation>
    <scope>NUCLEOTIDE SEQUENCE [LARGE SCALE GENOMIC DNA]</scope>
    <source>
        <strain evidence="7">UBA9169</strain>
    </source>
</reference>
<feature type="signal peptide" evidence="6">
    <location>
        <begin position="1"/>
        <end position="23"/>
    </location>
</feature>
<dbReference type="RefSeq" id="WP_339854703.1">
    <property type="nucleotide sequence ID" value="NZ_CAXAXR010000012.1"/>
</dbReference>
<keyword evidence="4 6" id="KW-0732">Signal</keyword>
<evidence type="ECO:0000313" key="7">
    <source>
        <dbReference type="EMBL" id="HAR51155.1"/>
    </source>
</evidence>
<name>A0A348W9E3_9RHOB</name>
<evidence type="ECO:0000313" key="8">
    <source>
        <dbReference type="Proteomes" id="UP000264719"/>
    </source>
</evidence>
<dbReference type="InterPro" id="IPR018389">
    <property type="entry name" value="DctP_fam"/>
</dbReference>
<dbReference type="AlphaFoldDB" id="A0A348W9E3"/>
<dbReference type="PANTHER" id="PTHR33376:SF7">
    <property type="entry name" value="C4-DICARBOXYLATE-BINDING PROTEIN DCTB"/>
    <property type="match status" value="1"/>
</dbReference>
<evidence type="ECO:0000256" key="1">
    <source>
        <dbReference type="ARBA" id="ARBA00004418"/>
    </source>
</evidence>
<comment type="caution">
    <text evidence="7">The sequence shown here is derived from an EMBL/GenBank/DDBJ whole genome shotgun (WGS) entry which is preliminary data.</text>
</comment>
<dbReference type="NCBIfam" id="NF037995">
    <property type="entry name" value="TRAP_S1"/>
    <property type="match status" value="1"/>
</dbReference>
<keyword evidence="3" id="KW-0813">Transport</keyword>
<comment type="similarity">
    <text evidence="2">Belongs to the bacterial solute-binding protein 7 family.</text>
</comment>
<dbReference type="CDD" id="cd13673">
    <property type="entry name" value="PBP2_TRAP_SBP_like_2"/>
    <property type="match status" value="1"/>
</dbReference>
<evidence type="ECO:0000256" key="4">
    <source>
        <dbReference type="ARBA" id="ARBA00022729"/>
    </source>
</evidence>
<gene>
    <name evidence="7" type="ORF">DCS45_04655</name>
</gene>
<organism evidence="7 8">
    <name type="scientific">Roseovarius nubinhibens</name>
    <dbReference type="NCBI Taxonomy" id="314263"/>
    <lineage>
        <taxon>Bacteria</taxon>
        <taxon>Pseudomonadati</taxon>
        <taxon>Pseudomonadota</taxon>
        <taxon>Alphaproteobacteria</taxon>
        <taxon>Rhodobacterales</taxon>
        <taxon>Roseobacteraceae</taxon>
        <taxon>Roseovarius</taxon>
    </lineage>
</organism>
<keyword evidence="5" id="KW-0574">Periplasm</keyword>
<comment type="subcellular location">
    <subcellularLocation>
        <location evidence="1">Periplasm</location>
    </subcellularLocation>
</comment>
<dbReference type="EMBL" id="DMVW01000048">
    <property type="protein sequence ID" value="HAR51155.1"/>
    <property type="molecule type" value="Genomic_DNA"/>
</dbReference>
<dbReference type="PANTHER" id="PTHR33376">
    <property type="match status" value="1"/>
</dbReference>
<accession>A0A348W9E3</accession>
<dbReference type="GO" id="GO:0055085">
    <property type="term" value="P:transmembrane transport"/>
    <property type="evidence" value="ECO:0007669"/>
    <property type="project" value="InterPro"/>
</dbReference>
<dbReference type="GO" id="GO:0042597">
    <property type="term" value="C:periplasmic space"/>
    <property type="evidence" value="ECO:0007669"/>
    <property type="project" value="UniProtKB-SubCell"/>
</dbReference>
<evidence type="ECO:0000256" key="5">
    <source>
        <dbReference type="ARBA" id="ARBA00022764"/>
    </source>
</evidence>
<evidence type="ECO:0000256" key="2">
    <source>
        <dbReference type="ARBA" id="ARBA00009023"/>
    </source>
</evidence>